<accession>A0ABD6ADZ1</accession>
<evidence type="ECO:0000259" key="1">
    <source>
        <dbReference type="Pfam" id="PF24349"/>
    </source>
</evidence>
<dbReference type="InterPro" id="IPR055931">
    <property type="entry name" value="DUF7509"/>
</dbReference>
<evidence type="ECO:0000313" key="3">
    <source>
        <dbReference type="Proteomes" id="UP001596547"/>
    </source>
</evidence>
<name>A0ABD6ADZ1_9EURY</name>
<sequence>MRDRLIDTLGGLAHSRFLVYLMGPYKAFDVEGVLDAGDGGVDLASIPDGVDFGALVGSDVDLERREAAFDLLVHVRDRLRTDPGVNAFLAVDADVPLEEMDAATQSIEFARASNAIVYVVPRVGDNLGVGIEVGSVLEAIFRGDDATAHRERVVFVHESGVRSAMIAAVRDRWEARVYAYDDRDDLVRQVRLFVRDLARRELRGDLPSLDGGE</sequence>
<gene>
    <name evidence="2" type="ORF">ACFQPE_17040</name>
</gene>
<dbReference type="GeneID" id="79317332"/>
<dbReference type="Pfam" id="PF24349">
    <property type="entry name" value="DUF7509"/>
    <property type="match status" value="1"/>
</dbReference>
<organism evidence="2 3">
    <name type="scientific">Halomarina halobia</name>
    <dbReference type="NCBI Taxonomy" id="3033386"/>
    <lineage>
        <taxon>Archaea</taxon>
        <taxon>Methanobacteriati</taxon>
        <taxon>Methanobacteriota</taxon>
        <taxon>Stenosarchaea group</taxon>
        <taxon>Halobacteria</taxon>
        <taxon>Halobacteriales</taxon>
        <taxon>Natronomonadaceae</taxon>
        <taxon>Halomarina</taxon>
    </lineage>
</organism>
<proteinExistence type="predicted"/>
<evidence type="ECO:0000313" key="2">
    <source>
        <dbReference type="EMBL" id="MFC7318487.1"/>
    </source>
</evidence>
<comment type="caution">
    <text evidence="2">The sequence shown here is derived from an EMBL/GenBank/DDBJ whole genome shotgun (WGS) entry which is preliminary data.</text>
</comment>
<feature type="domain" description="DUF7509" evidence="1">
    <location>
        <begin position="2"/>
        <end position="210"/>
    </location>
</feature>
<dbReference type="AlphaFoldDB" id="A0ABD6ADZ1"/>
<protein>
    <recommendedName>
        <fullName evidence="1">DUF7509 domain-containing protein</fullName>
    </recommendedName>
</protein>
<keyword evidence="3" id="KW-1185">Reference proteome</keyword>
<reference evidence="2 3" key="1">
    <citation type="journal article" date="2019" name="Int. J. Syst. Evol. Microbiol.">
        <title>The Global Catalogue of Microorganisms (GCM) 10K type strain sequencing project: providing services to taxonomists for standard genome sequencing and annotation.</title>
        <authorList>
            <consortium name="The Broad Institute Genomics Platform"/>
            <consortium name="The Broad Institute Genome Sequencing Center for Infectious Disease"/>
            <person name="Wu L."/>
            <person name="Ma J."/>
        </authorList>
    </citation>
    <scope>NUCLEOTIDE SEQUENCE [LARGE SCALE GENOMIC DNA]</scope>
    <source>
        <strain evidence="2 3">PSR21</strain>
    </source>
</reference>
<dbReference type="Proteomes" id="UP001596547">
    <property type="component" value="Unassembled WGS sequence"/>
</dbReference>
<dbReference type="EMBL" id="JBHTBF010000003">
    <property type="protein sequence ID" value="MFC7318487.1"/>
    <property type="molecule type" value="Genomic_DNA"/>
</dbReference>
<dbReference type="RefSeq" id="WP_276306671.1">
    <property type="nucleotide sequence ID" value="NZ_CP119993.1"/>
</dbReference>